<dbReference type="Pfam" id="PF13279">
    <property type="entry name" value="4HBT_2"/>
    <property type="match status" value="1"/>
</dbReference>
<evidence type="ECO:0000313" key="2">
    <source>
        <dbReference type="Proteomes" id="UP000245768"/>
    </source>
</evidence>
<name>A0A316YD95_9BASI</name>
<dbReference type="RefSeq" id="XP_025374818.1">
    <property type="nucleotide sequence ID" value="XM_025525277.1"/>
</dbReference>
<dbReference type="EMBL" id="KZ819639">
    <property type="protein sequence ID" value="PWN87620.1"/>
    <property type="molecule type" value="Genomic_DNA"/>
</dbReference>
<accession>A0A316YD95</accession>
<proteinExistence type="predicted"/>
<evidence type="ECO:0000313" key="1">
    <source>
        <dbReference type="EMBL" id="PWN87620.1"/>
    </source>
</evidence>
<organism evidence="1 2">
    <name type="scientific">Acaromyces ingoldii</name>
    <dbReference type="NCBI Taxonomy" id="215250"/>
    <lineage>
        <taxon>Eukaryota</taxon>
        <taxon>Fungi</taxon>
        <taxon>Dikarya</taxon>
        <taxon>Basidiomycota</taxon>
        <taxon>Ustilaginomycotina</taxon>
        <taxon>Exobasidiomycetes</taxon>
        <taxon>Exobasidiales</taxon>
        <taxon>Cryptobasidiaceae</taxon>
        <taxon>Acaromyces</taxon>
    </lineage>
</organism>
<dbReference type="InParanoid" id="A0A316YD95"/>
<reference evidence="1 2" key="1">
    <citation type="journal article" date="2018" name="Mol. Biol. Evol.">
        <title>Broad Genomic Sampling Reveals a Smut Pathogenic Ancestry of the Fungal Clade Ustilaginomycotina.</title>
        <authorList>
            <person name="Kijpornyongpan T."/>
            <person name="Mondo S.J."/>
            <person name="Barry K."/>
            <person name="Sandor L."/>
            <person name="Lee J."/>
            <person name="Lipzen A."/>
            <person name="Pangilinan J."/>
            <person name="LaButti K."/>
            <person name="Hainaut M."/>
            <person name="Henrissat B."/>
            <person name="Grigoriev I.V."/>
            <person name="Spatafora J.W."/>
            <person name="Aime M.C."/>
        </authorList>
    </citation>
    <scope>NUCLEOTIDE SEQUENCE [LARGE SCALE GENOMIC DNA]</scope>
    <source>
        <strain evidence="1 2">MCA 4198</strain>
    </source>
</reference>
<keyword evidence="2" id="KW-1185">Reference proteome</keyword>
<sequence length="183" mass="20278">MKLLDRTSFASPLARTGDTFGDKRRKVLDAMTHRGLDPISFTETVVVPHHIDFMGHIANAHYPTFFQVSHNRLLCAYIAEFTNEEFASAVTGAHEIAPVPIQISTAFRLPVGFPDAIITGGRFAKVDDKIWHIVYEAFSLASGQHVATFDVINRLVDLKTGRAIKISESDAGRELRESRAGNQ</sequence>
<dbReference type="Proteomes" id="UP000245768">
    <property type="component" value="Unassembled WGS sequence"/>
</dbReference>
<dbReference type="SUPFAM" id="SSF54637">
    <property type="entry name" value="Thioesterase/thiol ester dehydrase-isomerase"/>
    <property type="match status" value="1"/>
</dbReference>
<dbReference type="AlphaFoldDB" id="A0A316YD95"/>
<dbReference type="GeneID" id="37047193"/>
<gene>
    <name evidence="1" type="ORF">FA10DRAFT_303741</name>
</gene>
<dbReference type="OrthoDB" id="10482396at2759"/>
<dbReference type="Gene3D" id="3.10.129.10">
    <property type="entry name" value="Hotdog Thioesterase"/>
    <property type="match status" value="1"/>
</dbReference>
<evidence type="ECO:0008006" key="3">
    <source>
        <dbReference type="Google" id="ProtNLM"/>
    </source>
</evidence>
<dbReference type="InterPro" id="IPR029069">
    <property type="entry name" value="HotDog_dom_sf"/>
</dbReference>
<protein>
    <recommendedName>
        <fullName evidence="3">Thioesterase/thiol ester dehydrase-isomerase</fullName>
    </recommendedName>
</protein>